<evidence type="ECO:0000256" key="1">
    <source>
        <dbReference type="ARBA" id="ARBA00022679"/>
    </source>
</evidence>
<organism evidence="5 6">
    <name type="scientific">Suillus fuscotomentosus</name>
    <dbReference type="NCBI Taxonomy" id="1912939"/>
    <lineage>
        <taxon>Eukaryota</taxon>
        <taxon>Fungi</taxon>
        <taxon>Dikarya</taxon>
        <taxon>Basidiomycota</taxon>
        <taxon>Agaricomycotina</taxon>
        <taxon>Agaricomycetes</taxon>
        <taxon>Agaricomycetidae</taxon>
        <taxon>Boletales</taxon>
        <taxon>Suillineae</taxon>
        <taxon>Suillaceae</taxon>
        <taxon>Suillus</taxon>
    </lineage>
</organism>
<dbReference type="InterPro" id="IPR037457">
    <property type="entry name" value="M28_QC"/>
</dbReference>
<dbReference type="GeneID" id="64665928"/>
<dbReference type="GO" id="GO:0016603">
    <property type="term" value="F:glutaminyl-peptide cyclotransferase activity"/>
    <property type="evidence" value="ECO:0007669"/>
    <property type="project" value="InterPro"/>
</dbReference>
<keyword evidence="3" id="KW-0645">Protease</keyword>
<evidence type="ECO:0000256" key="3">
    <source>
        <dbReference type="RuleBase" id="RU361240"/>
    </source>
</evidence>
<dbReference type="EMBL" id="JABBWK010000030">
    <property type="protein sequence ID" value="KAG1899801.1"/>
    <property type="molecule type" value="Genomic_DNA"/>
</dbReference>
<dbReference type="GO" id="GO:0008270">
    <property type="term" value="F:zinc ion binding"/>
    <property type="evidence" value="ECO:0007669"/>
    <property type="project" value="TreeGrafter"/>
</dbReference>
<feature type="domain" description="Peptidase M28" evidence="4">
    <location>
        <begin position="117"/>
        <end position="372"/>
    </location>
</feature>
<dbReference type="CDD" id="cd03880">
    <property type="entry name" value="M28_QC_like"/>
    <property type="match status" value="1"/>
</dbReference>
<evidence type="ECO:0000313" key="6">
    <source>
        <dbReference type="Proteomes" id="UP001195769"/>
    </source>
</evidence>
<gene>
    <name evidence="5" type="ORF">F5891DRAFT_377892</name>
</gene>
<keyword evidence="3" id="KW-0378">Hydrolase</keyword>
<sequence>MELRLHRQSSCLSLLLLLFALWPTLTIQGSTLGERDFIQLTSEQILALATATDPVANVDTNNPTSHLSKILIPRAVGSENITLVREYIVSTLKVLDWHVEEDTFTDNTPYGIQLFTNIIATKDPTASRRVILSAHYDSKFFPNYPDNQFVGATDSAAPCAMMLDLAETLNPFLDQRKQRLEDGYDDEDEDVADTTLQLVFFDGEEAFKDWTDTDSVYGARHLAGKWSTTYIVPNSKRRLLGHASLTELSTIEHIILLDLLGAPNPTIRSYFIDTAWLFDAMVSAETRLKDVGALDEAETTNFRSFFLPRTGPGNQYNYGYIGDDHVPFLQKGVNILHIIAYPFPRVWHTLRDDASALDVLTMRRWNMILRVFMSEYLNLRPEISQPLPKHDHLQRSASELVRFNLVIDVSSSENHGAQ</sequence>
<dbReference type="Proteomes" id="UP001195769">
    <property type="component" value="Unassembled WGS sequence"/>
</dbReference>
<dbReference type="FunFam" id="3.40.630.10:FF:000081">
    <property type="entry name" value="Peptide hydrolase"/>
    <property type="match status" value="1"/>
</dbReference>
<dbReference type="Gene3D" id="3.40.630.10">
    <property type="entry name" value="Zn peptidases"/>
    <property type="match status" value="1"/>
</dbReference>
<comment type="caution">
    <text evidence="5">The sequence shown here is derived from an EMBL/GenBank/DDBJ whole genome shotgun (WGS) entry which is preliminary data.</text>
</comment>
<keyword evidence="2" id="KW-0012">Acyltransferase</keyword>
<dbReference type="GO" id="GO:0006508">
    <property type="term" value="P:proteolysis"/>
    <property type="evidence" value="ECO:0007669"/>
    <property type="project" value="UniProtKB-KW"/>
</dbReference>
<dbReference type="AlphaFoldDB" id="A0AAD4HKS4"/>
<keyword evidence="3" id="KW-0732">Signal</keyword>
<feature type="signal peptide" evidence="3">
    <location>
        <begin position="1"/>
        <end position="26"/>
    </location>
</feature>
<keyword evidence="6" id="KW-1185">Reference proteome</keyword>
<keyword evidence="1" id="KW-0808">Transferase</keyword>
<dbReference type="PANTHER" id="PTHR12283">
    <property type="entry name" value="GLUTAMINYL-PEPTIDE CYCLOTRANSFERASE"/>
    <property type="match status" value="1"/>
</dbReference>
<evidence type="ECO:0000256" key="2">
    <source>
        <dbReference type="ARBA" id="ARBA00023315"/>
    </source>
</evidence>
<dbReference type="EC" id="3.4.-.-" evidence="3"/>
<comment type="similarity">
    <text evidence="3">Belongs to the peptidase M28 family.</text>
</comment>
<dbReference type="Pfam" id="PF04389">
    <property type="entry name" value="Peptidase_M28"/>
    <property type="match status" value="1"/>
</dbReference>
<accession>A0AAD4HKS4</accession>
<evidence type="ECO:0000259" key="4">
    <source>
        <dbReference type="Pfam" id="PF04389"/>
    </source>
</evidence>
<dbReference type="InterPro" id="IPR040234">
    <property type="entry name" value="QC/QCL"/>
</dbReference>
<feature type="chain" id="PRO_5041771965" description="Peptide hydrolase" evidence="3">
    <location>
        <begin position="27"/>
        <end position="418"/>
    </location>
</feature>
<proteinExistence type="inferred from homology"/>
<dbReference type="GO" id="GO:0008233">
    <property type="term" value="F:peptidase activity"/>
    <property type="evidence" value="ECO:0007669"/>
    <property type="project" value="UniProtKB-KW"/>
</dbReference>
<dbReference type="PANTHER" id="PTHR12283:SF6">
    <property type="entry name" value="GLUTAMINYL-PEPTIDE CYCLOTRANSFERASE-RELATED"/>
    <property type="match status" value="1"/>
</dbReference>
<dbReference type="InterPro" id="IPR007484">
    <property type="entry name" value="Peptidase_M28"/>
</dbReference>
<evidence type="ECO:0000313" key="5">
    <source>
        <dbReference type="EMBL" id="KAG1899801.1"/>
    </source>
</evidence>
<reference evidence="5" key="1">
    <citation type="journal article" date="2020" name="New Phytol.">
        <title>Comparative genomics reveals dynamic genome evolution in host specialist ectomycorrhizal fungi.</title>
        <authorList>
            <person name="Lofgren L.A."/>
            <person name="Nguyen N.H."/>
            <person name="Vilgalys R."/>
            <person name="Ruytinx J."/>
            <person name="Liao H.L."/>
            <person name="Branco S."/>
            <person name="Kuo A."/>
            <person name="LaButti K."/>
            <person name="Lipzen A."/>
            <person name="Andreopoulos W."/>
            <person name="Pangilinan J."/>
            <person name="Riley R."/>
            <person name="Hundley H."/>
            <person name="Na H."/>
            <person name="Barry K."/>
            <person name="Grigoriev I.V."/>
            <person name="Stajich J.E."/>
            <person name="Kennedy P.G."/>
        </authorList>
    </citation>
    <scope>NUCLEOTIDE SEQUENCE</scope>
    <source>
        <strain evidence="5">FC203</strain>
    </source>
</reference>
<keyword evidence="3" id="KW-0862">Zinc</keyword>
<dbReference type="RefSeq" id="XP_041225377.1">
    <property type="nucleotide sequence ID" value="XM_041371630.1"/>
</dbReference>
<protein>
    <recommendedName>
        <fullName evidence="3">Peptide hydrolase</fullName>
        <ecNumber evidence="3">3.4.-.-</ecNumber>
    </recommendedName>
</protein>
<keyword evidence="3" id="KW-0479">Metal-binding</keyword>
<dbReference type="SUPFAM" id="SSF53187">
    <property type="entry name" value="Zn-dependent exopeptidases"/>
    <property type="match status" value="1"/>
</dbReference>
<name>A0AAD4HKS4_9AGAM</name>